<dbReference type="EMBL" id="SILG01000006">
    <property type="protein sequence ID" value="TBE58213.1"/>
    <property type="molecule type" value="Genomic_DNA"/>
</dbReference>
<accession>A0ABY1XJ88</accession>
<keyword evidence="2" id="KW-0560">Oxidoreductase</keyword>
<protein>
    <submittedName>
        <fullName evidence="3">SDR family oxidoreductase</fullName>
    </submittedName>
</protein>
<comment type="caution">
    <text evidence="3">The sequence shown here is derived from an EMBL/GenBank/DDBJ whole genome shotgun (WGS) entry which is preliminary data.</text>
</comment>
<dbReference type="Proteomes" id="UP000291302">
    <property type="component" value="Unassembled WGS sequence"/>
</dbReference>
<evidence type="ECO:0000256" key="1">
    <source>
        <dbReference type="ARBA" id="ARBA00006484"/>
    </source>
</evidence>
<organism evidence="3 4">
    <name type="scientific">Rhizobium beringeri</name>
    <dbReference type="NCBI Taxonomy" id="3019934"/>
    <lineage>
        <taxon>Bacteria</taxon>
        <taxon>Pseudomonadati</taxon>
        <taxon>Pseudomonadota</taxon>
        <taxon>Alphaproteobacteria</taxon>
        <taxon>Hyphomicrobiales</taxon>
        <taxon>Rhizobiaceae</taxon>
        <taxon>Rhizobium/Agrobacterium group</taxon>
        <taxon>Rhizobium</taxon>
    </lineage>
</organism>
<dbReference type="PANTHER" id="PTHR43477">
    <property type="entry name" value="DIHYDROANTICAPSIN 7-DEHYDROGENASE"/>
    <property type="match status" value="1"/>
</dbReference>
<dbReference type="Pfam" id="PF13561">
    <property type="entry name" value="adh_short_C2"/>
    <property type="match status" value="1"/>
</dbReference>
<dbReference type="RefSeq" id="WP_130660219.1">
    <property type="nucleotide sequence ID" value="NZ_SILG01000006.1"/>
</dbReference>
<reference evidence="3 4" key="1">
    <citation type="submission" date="2019-02" db="EMBL/GenBank/DDBJ databases">
        <title>The genomic architecture of introgression among sibling species of bacteria.</title>
        <authorList>
            <person name="Cavassim M.I.A."/>
            <person name="Moeskjaer S."/>
            <person name="Moslemi C."/>
            <person name="Fields B."/>
            <person name="Bachmann A."/>
            <person name="Vilhjalmsson B."/>
            <person name="Schierup M.H."/>
            <person name="Young J.P.W."/>
            <person name="Andersen S.U."/>
        </authorList>
    </citation>
    <scope>NUCLEOTIDE SEQUENCE [LARGE SCALE GENOMIC DNA]</scope>
    <source>
        <strain evidence="3 4">SM51</strain>
    </source>
</reference>
<comment type="similarity">
    <text evidence="1">Belongs to the short-chain dehydrogenases/reductases (SDR) family.</text>
</comment>
<gene>
    <name evidence="3" type="ORF">ELH03_34810</name>
</gene>
<evidence type="ECO:0000313" key="4">
    <source>
        <dbReference type="Proteomes" id="UP000291302"/>
    </source>
</evidence>
<name>A0ABY1XJ88_9HYPH</name>
<evidence type="ECO:0000313" key="3">
    <source>
        <dbReference type="EMBL" id="TBE58213.1"/>
    </source>
</evidence>
<dbReference type="InterPro" id="IPR051122">
    <property type="entry name" value="SDR_DHRS6-like"/>
</dbReference>
<dbReference type="PANTHER" id="PTHR43477:SF1">
    <property type="entry name" value="DIHYDROANTICAPSIN 7-DEHYDROGENASE"/>
    <property type="match status" value="1"/>
</dbReference>
<dbReference type="CDD" id="cd05233">
    <property type="entry name" value="SDR_c"/>
    <property type="match status" value="1"/>
</dbReference>
<sequence>MTTSQNELKRPHSPSYDLTGKRVVVVGGKTGIGLGMAQAAHAAGASVTVASRRSASVTNHPELAPFEQLVLDIGDEDAVRATFGAIGRLDHLLVAAGPTDGSWGAFMDEDMRGVRSYADSKFLGSWACARYAAPKLSSEGSITFLTGGIAARPKIGMTAVTSTFAAVEALARSLALELGPIRVNAIRPGFIDTDLWNFLSPTDAADVRERVRDNFPARRIGYPADVGHAAVFLMTNAYVTGTVLEVSGGETLVDWQF</sequence>
<dbReference type="PRINTS" id="PR00081">
    <property type="entry name" value="GDHRDH"/>
</dbReference>
<keyword evidence="4" id="KW-1185">Reference proteome</keyword>
<dbReference type="InterPro" id="IPR002347">
    <property type="entry name" value="SDR_fam"/>
</dbReference>
<dbReference type="SUPFAM" id="SSF51735">
    <property type="entry name" value="NAD(P)-binding Rossmann-fold domains"/>
    <property type="match status" value="1"/>
</dbReference>
<proteinExistence type="inferred from homology"/>
<dbReference type="Gene3D" id="3.40.50.720">
    <property type="entry name" value="NAD(P)-binding Rossmann-like Domain"/>
    <property type="match status" value="1"/>
</dbReference>
<dbReference type="InterPro" id="IPR036291">
    <property type="entry name" value="NAD(P)-bd_dom_sf"/>
</dbReference>
<evidence type="ECO:0000256" key="2">
    <source>
        <dbReference type="ARBA" id="ARBA00023002"/>
    </source>
</evidence>